<name>A0A834FV05_RHOSS</name>
<keyword evidence="5" id="KW-1185">Reference proteome</keyword>
<dbReference type="AlphaFoldDB" id="A0A834FV05"/>
<dbReference type="Proteomes" id="UP000626092">
    <property type="component" value="Unassembled WGS sequence"/>
</dbReference>
<dbReference type="EMBL" id="WJXA01000414">
    <property type="protein sequence ID" value="KAF7112843.1"/>
    <property type="molecule type" value="Genomic_DNA"/>
</dbReference>
<protein>
    <submittedName>
        <fullName evidence="4">Uncharacterized protein</fullName>
    </submittedName>
</protein>
<dbReference type="OrthoDB" id="671439at2759"/>
<organism evidence="4 5">
    <name type="scientific">Rhododendron simsii</name>
    <name type="common">Sims's rhododendron</name>
    <dbReference type="NCBI Taxonomy" id="118357"/>
    <lineage>
        <taxon>Eukaryota</taxon>
        <taxon>Viridiplantae</taxon>
        <taxon>Streptophyta</taxon>
        <taxon>Embryophyta</taxon>
        <taxon>Tracheophyta</taxon>
        <taxon>Spermatophyta</taxon>
        <taxon>Magnoliopsida</taxon>
        <taxon>eudicotyledons</taxon>
        <taxon>Gunneridae</taxon>
        <taxon>Pentapetalae</taxon>
        <taxon>asterids</taxon>
        <taxon>Ericales</taxon>
        <taxon>Ericaceae</taxon>
        <taxon>Ericoideae</taxon>
        <taxon>Rhodoreae</taxon>
        <taxon>Rhododendron</taxon>
    </lineage>
</organism>
<reference evidence="4" key="1">
    <citation type="submission" date="2019-11" db="EMBL/GenBank/DDBJ databases">
        <authorList>
            <person name="Liu Y."/>
            <person name="Hou J."/>
            <person name="Li T.-Q."/>
            <person name="Guan C.-H."/>
            <person name="Wu X."/>
            <person name="Wu H.-Z."/>
            <person name="Ling F."/>
            <person name="Zhang R."/>
            <person name="Shi X.-G."/>
            <person name="Ren J.-P."/>
            <person name="Chen E.-F."/>
            <person name="Sun J.-M."/>
        </authorList>
    </citation>
    <scope>NUCLEOTIDE SEQUENCE</scope>
    <source>
        <strain evidence="4">Adult_tree_wgs_1</strain>
        <tissue evidence="4">Leaves</tissue>
    </source>
</reference>
<evidence type="ECO:0000256" key="3">
    <source>
        <dbReference type="ARBA" id="ARBA00023315"/>
    </source>
</evidence>
<keyword evidence="3" id="KW-0012">Acyltransferase</keyword>
<dbReference type="InterPro" id="IPR023213">
    <property type="entry name" value="CAT-like_dom_sf"/>
</dbReference>
<comment type="caution">
    <text evidence="4">The sequence shown here is derived from an EMBL/GenBank/DDBJ whole genome shotgun (WGS) entry which is preliminary data.</text>
</comment>
<gene>
    <name evidence="4" type="ORF">RHSIM_RhsimUnG0187600</name>
</gene>
<comment type="similarity">
    <text evidence="1">Belongs to the plant acyltransferase family.</text>
</comment>
<dbReference type="Pfam" id="PF02458">
    <property type="entry name" value="Transferase"/>
    <property type="match status" value="1"/>
</dbReference>
<accession>A0A834FV05</accession>
<evidence type="ECO:0000313" key="5">
    <source>
        <dbReference type="Proteomes" id="UP000626092"/>
    </source>
</evidence>
<dbReference type="GO" id="GO:0016746">
    <property type="term" value="F:acyltransferase activity"/>
    <property type="evidence" value="ECO:0007669"/>
    <property type="project" value="UniProtKB-KW"/>
</dbReference>
<dbReference type="Gene3D" id="3.30.559.10">
    <property type="entry name" value="Chloramphenicol acetyltransferase-like domain"/>
    <property type="match status" value="2"/>
</dbReference>
<dbReference type="PANTHER" id="PTHR31623:SF83">
    <property type="entry name" value="ACETYL-COA-BENZYLALCOHOL ACETYLTRANSFERASE-LIKE"/>
    <property type="match status" value="1"/>
</dbReference>
<sequence>MPLTTTTMAAMKSQILSKKLVKPSTPTPRHLHKLKLSIMDQLIPLTYLNMIFYYSPGDKSRERCVELEKSLSDTLAEFYPLAGRLAVEDLLVDCTDEGVEFSEAQVCGRIADFVHGGSMAEQLDQFLPWECGADPATAPLAAVQINLFDCGGIVVGVRVSHKVADAFSIITFVNAWATANKTSIKKVFSPSFSLGSLFPTSNLLPKNPPPSGKKGVKIVTKRFFFGRVAIQSLVVAAGGSVSQGAVLAALLWKALIGAARSEHGRLRPSLLVYPINLRGNIGISIPGNSFGNFSMLFVERCMPEKGKMKLNDLAGSIGNAVRETDPKRTSNADDLCVMVSESFGEARREKMHNERVDVHLCASWCGLPLYEADFGWGKPVWVSSSNKYEVIHLIENKCGDGVDAWVSLYENDMAEFERDQDILAFSS</sequence>
<evidence type="ECO:0000256" key="2">
    <source>
        <dbReference type="ARBA" id="ARBA00022679"/>
    </source>
</evidence>
<proteinExistence type="inferred from homology"/>
<dbReference type="PANTHER" id="PTHR31623">
    <property type="entry name" value="F21J9.9"/>
    <property type="match status" value="1"/>
</dbReference>
<keyword evidence="2" id="KW-0808">Transferase</keyword>
<evidence type="ECO:0000256" key="1">
    <source>
        <dbReference type="ARBA" id="ARBA00009861"/>
    </source>
</evidence>
<evidence type="ECO:0000313" key="4">
    <source>
        <dbReference type="EMBL" id="KAF7112843.1"/>
    </source>
</evidence>